<evidence type="ECO:0000313" key="3">
    <source>
        <dbReference type="EMBL" id="ARN83543.1"/>
    </source>
</evidence>
<evidence type="ECO:0000259" key="1">
    <source>
        <dbReference type="Pfam" id="PF01609"/>
    </source>
</evidence>
<name>A0A1W6N0I3_9HYPH</name>
<dbReference type="InterPro" id="IPR012337">
    <property type="entry name" value="RNaseH-like_sf"/>
</dbReference>
<dbReference type="PANTHER" id="PTHR37319">
    <property type="entry name" value="TRANSPOSASE"/>
    <property type="match status" value="1"/>
</dbReference>
<dbReference type="SUPFAM" id="SSF53098">
    <property type="entry name" value="Ribonuclease H-like"/>
    <property type="match status" value="1"/>
</dbReference>
<evidence type="ECO:0000313" key="5">
    <source>
        <dbReference type="Proteomes" id="UP000193978"/>
    </source>
</evidence>
<accession>A0A1W6N0I3</accession>
<dbReference type="AlphaFoldDB" id="A0A1W6N0I3"/>
<feature type="domain" description="Transposase IS4-like" evidence="1">
    <location>
        <begin position="53"/>
        <end position="290"/>
    </location>
</feature>
<dbReference type="KEGG" id="mbry:B1812_10055"/>
<dbReference type="PANTHER" id="PTHR37319:SF1">
    <property type="entry name" value="TRANSPOSASE TN5 DIMERISATION DOMAIN-CONTAINING PROTEIN"/>
    <property type="match status" value="1"/>
</dbReference>
<dbReference type="EMBL" id="CP019948">
    <property type="protein sequence ID" value="ARN83309.1"/>
    <property type="molecule type" value="Genomic_DNA"/>
</dbReference>
<dbReference type="KEGG" id="mbry:B1812_20285"/>
<dbReference type="InterPro" id="IPR054836">
    <property type="entry name" value="Tn5_transposase"/>
</dbReference>
<dbReference type="KEGG" id="mbry:B1812_02740"/>
<dbReference type="OrthoDB" id="29815at2"/>
<dbReference type="Proteomes" id="UP000193978">
    <property type="component" value="Chromosome"/>
</dbReference>
<dbReference type="STRING" id="655015.B1812_02740"/>
<dbReference type="EMBL" id="CP019948">
    <property type="protein sequence ID" value="ARN83543.1"/>
    <property type="molecule type" value="Genomic_DNA"/>
</dbReference>
<dbReference type="InterPro" id="IPR047768">
    <property type="entry name" value="Tn5p-like"/>
</dbReference>
<reference evidence="2 5" key="1">
    <citation type="submission" date="2017-02" db="EMBL/GenBank/DDBJ databases">
        <authorList>
            <person name="Peterson S.W."/>
        </authorList>
    </citation>
    <scope>NUCLEOTIDE SEQUENCE [LARGE SCALE GENOMIC DNA]</scope>
    <source>
        <strain evidence="2 5">S285</strain>
    </source>
</reference>
<evidence type="ECO:0000313" key="4">
    <source>
        <dbReference type="EMBL" id="ARN83839.1"/>
    </source>
</evidence>
<gene>
    <name evidence="2" type="ORF">B1812_02740</name>
    <name evidence="3" type="ORF">B1812_10055</name>
    <name evidence="4" type="ORF">B1812_20285</name>
</gene>
<dbReference type="EMBL" id="CP019948">
    <property type="protein sequence ID" value="ARN83839.1"/>
    <property type="molecule type" value="Genomic_DNA"/>
</dbReference>
<dbReference type="GO" id="GO:0004803">
    <property type="term" value="F:transposase activity"/>
    <property type="evidence" value="ECO:0007669"/>
    <property type="project" value="InterPro"/>
</dbReference>
<keyword evidence="5" id="KW-1185">Reference proteome</keyword>
<dbReference type="GO" id="GO:0003677">
    <property type="term" value="F:DNA binding"/>
    <property type="evidence" value="ECO:0007669"/>
    <property type="project" value="InterPro"/>
</dbReference>
<protein>
    <submittedName>
        <fullName evidence="2">Transposase</fullName>
    </submittedName>
</protein>
<dbReference type="Gene3D" id="1.10.740.10">
    <property type="entry name" value="Transferase Inhibitor Protein From Tn5, Chain"/>
    <property type="match status" value="1"/>
</dbReference>
<dbReference type="Pfam" id="PF01609">
    <property type="entry name" value="DDE_Tnp_1"/>
    <property type="match status" value="1"/>
</dbReference>
<organism evidence="2 5">
    <name type="scientific">Methylocystis bryophila</name>
    <dbReference type="NCBI Taxonomy" id="655015"/>
    <lineage>
        <taxon>Bacteria</taxon>
        <taxon>Pseudomonadati</taxon>
        <taxon>Pseudomonadota</taxon>
        <taxon>Alphaproteobacteria</taxon>
        <taxon>Hyphomicrobiales</taxon>
        <taxon>Methylocystaceae</taxon>
        <taxon>Methylocystis</taxon>
    </lineage>
</organism>
<dbReference type="InterPro" id="IPR002559">
    <property type="entry name" value="Transposase_11"/>
</dbReference>
<evidence type="ECO:0000313" key="2">
    <source>
        <dbReference type="EMBL" id="ARN83309.1"/>
    </source>
</evidence>
<dbReference type="GO" id="GO:0006313">
    <property type="term" value="P:DNA transposition"/>
    <property type="evidence" value="ECO:0007669"/>
    <property type="project" value="InterPro"/>
</dbReference>
<dbReference type="InterPro" id="IPR014737">
    <property type="entry name" value="Transposase_Tn5-like_C"/>
</dbReference>
<dbReference type="NCBIfam" id="NF033590">
    <property type="entry name" value="transpos_IS4_3"/>
    <property type="match status" value="1"/>
</dbReference>
<proteinExistence type="predicted"/>
<sequence length="396" mass="43487">MRLTRFLRNRNVSPGEMAAHAAERLGLRCADRHVLAIQDTTVVKSSGGGGLYLHVCAAVDADDGTLLGLAHARFLKREEGRKGQRRALPTVAKESQRWLEGADDAARACRSAREITIVADRESDIYAAFAQRPAQAHMIVRAAQDRSLEDGGRLFATADALPEAGRTRLDLPAKPGRPARQTTLAARFSRIELKRPKNSVDEGLPESLSLHLVDLREVDPPSGETIHWRLITTYPVADLREALQVGELYRRRWAIEQLFRTMKTQGFDIEGLRIEDDVPRCNLVMAALIAAVTVQQLVHARDGGGAKGRLRPVSDAFEEADIPLLEALCATLEGKTQRQKNPHPKGSLAYAAWVCARLGGWTGYYGKPGPVVMLQGWLQFQAAKQGVNAITASQVM</sequence>
<dbReference type="Gene3D" id="3.90.350.10">
    <property type="entry name" value="Transposase Inhibitor Protein From Tn5, Chain A, domain 1"/>
    <property type="match status" value="1"/>
</dbReference>